<dbReference type="Proteomes" id="UP000001062">
    <property type="component" value="Chromosome"/>
</dbReference>
<name>F2JXH6_MARM1</name>
<feature type="transmembrane region" description="Helical" evidence="2">
    <location>
        <begin position="113"/>
        <end position="135"/>
    </location>
</feature>
<proteinExistence type="predicted"/>
<organism evidence="3 4">
    <name type="scientific">Marinomonas mediterranea (strain ATCC 700492 / JCM 21426 / NBRC 103028 / MMB-1)</name>
    <dbReference type="NCBI Taxonomy" id="717774"/>
    <lineage>
        <taxon>Bacteria</taxon>
        <taxon>Pseudomonadati</taxon>
        <taxon>Pseudomonadota</taxon>
        <taxon>Gammaproteobacteria</taxon>
        <taxon>Oceanospirillales</taxon>
        <taxon>Oceanospirillaceae</taxon>
        <taxon>Marinomonas</taxon>
    </lineage>
</organism>
<evidence type="ECO:0008006" key="5">
    <source>
        <dbReference type="Google" id="ProtNLM"/>
    </source>
</evidence>
<evidence type="ECO:0000313" key="3">
    <source>
        <dbReference type="EMBL" id="ADZ91876.1"/>
    </source>
</evidence>
<feature type="transmembrane region" description="Helical" evidence="2">
    <location>
        <begin position="250"/>
        <end position="268"/>
    </location>
</feature>
<gene>
    <name evidence="3" type="ordered locus">Marme_2645</name>
</gene>
<keyword evidence="2" id="KW-0472">Membrane</keyword>
<feature type="compositionally biased region" description="Polar residues" evidence="1">
    <location>
        <begin position="319"/>
        <end position="329"/>
    </location>
</feature>
<reference evidence="3 4" key="1">
    <citation type="journal article" date="2012" name="Stand. Genomic Sci.">
        <title>Complete genome sequence of the melanogenic marine bacterium Marinomonas mediterranea type strain (MMB-1(T)).</title>
        <authorList>
            <person name="Lucas-Elio P."/>
            <person name="Goodwin L."/>
            <person name="Woyke T."/>
            <person name="Pitluck S."/>
            <person name="Nolan M."/>
            <person name="Kyrpides N.C."/>
            <person name="Detter J.C."/>
            <person name="Copeland A."/>
            <person name="Teshima H."/>
            <person name="Bruce D."/>
            <person name="Detter C."/>
            <person name="Tapia R."/>
            <person name="Han S."/>
            <person name="Land M.L."/>
            <person name="Ivanova N."/>
            <person name="Mikhailova N."/>
            <person name="Johnston A.W."/>
            <person name="Sanchez-Amat A."/>
        </authorList>
    </citation>
    <scope>NUCLEOTIDE SEQUENCE [LARGE SCALE GENOMIC DNA]</scope>
    <source>
        <strain evidence="4">ATCC 700492 / JCM 21426 / NBRC 103028 / MMB-1</strain>
    </source>
</reference>
<protein>
    <recommendedName>
        <fullName evidence="5">Transmembrane protein</fullName>
    </recommendedName>
</protein>
<keyword evidence="2" id="KW-1133">Transmembrane helix</keyword>
<accession>F2JXH6</accession>
<feature type="region of interest" description="Disordered" evidence="1">
    <location>
        <begin position="310"/>
        <end position="329"/>
    </location>
</feature>
<dbReference type="HOGENOM" id="CLU_874206_0_0_6"/>
<keyword evidence="2" id="KW-0812">Transmembrane</keyword>
<sequence length="329" mass="36765">MRNTGTNDALKTPSQELTILVEDGIRLLHYVVRHGDLVINQRVAEGITSANAKLNTKHWTHEDEVRLLHSYDELARLVYPVTIESIKAVVPSHIHGKVASPSALKTITWYRRYTVLTLLCLLIAQMFYLFGHTLIDSLLSVPTPLTGTLPADIQANYQLLKKWNHVWMLGNTLELQLNDIAATLGDDVASNRSSIEFSAHLISAQSFLQMLQNYVLPLIYGLLGAFIFVLRSLLQQVRSLTYSASREIGYRLRLTLGCLAGMITGWFLKPEMGEMALSPMAFAFLAGYSIEVLFTLLDKVIDNTRKQANLAHQQPLAPPSTNSRIPPNS</sequence>
<evidence type="ECO:0000313" key="4">
    <source>
        <dbReference type="Proteomes" id="UP000001062"/>
    </source>
</evidence>
<dbReference type="RefSeq" id="WP_013661779.1">
    <property type="nucleotide sequence ID" value="NC_015276.1"/>
</dbReference>
<evidence type="ECO:0000256" key="1">
    <source>
        <dbReference type="SAM" id="MobiDB-lite"/>
    </source>
</evidence>
<keyword evidence="4" id="KW-1185">Reference proteome</keyword>
<dbReference type="AlphaFoldDB" id="F2JXH6"/>
<dbReference type="PATRIC" id="fig|717774.3.peg.2731"/>
<feature type="transmembrane region" description="Helical" evidence="2">
    <location>
        <begin position="211"/>
        <end position="230"/>
    </location>
</feature>
<dbReference type="KEGG" id="mme:Marme_2645"/>
<dbReference type="STRING" id="717774.Marme_2645"/>
<dbReference type="eggNOG" id="ENOG5033DD3">
    <property type="taxonomic scope" value="Bacteria"/>
</dbReference>
<dbReference type="EMBL" id="CP002583">
    <property type="protein sequence ID" value="ADZ91876.1"/>
    <property type="molecule type" value="Genomic_DNA"/>
</dbReference>
<evidence type="ECO:0000256" key="2">
    <source>
        <dbReference type="SAM" id="Phobius"/>
    </source>
</evidence>
<feature type="transmembrane region" description="Helical" evidence="2">
    <location>
        <begin position="280"/>
        <end position="297"/>
    </location>
</feature>